<dbReference type="PANTHER" id="PTHR36966">
    <property type="entry name" value="REP-ASSOCIATED TYROSINE TRANSPOSASE"/>
    <property type="match status" value="1"/>
</dbReference>
<dbReference type="EMBL" id="CP001769">
    <property type="protein sequence ID" value="ADB40499.1"/>
    <property type="molecule type" value="Genomic_DNA"/>
</dbReference>
<gene>
    <name evidence="1" type="ordered locus">Slin_4519</name>
</gene>
<evidence type="ECO:0000313" key="2">
    <source>
        <dbReference type="Proteomes" id="UP000002028"/>
    </source>
</evidence>
<dbReference type="InterPro" id="IPR036515">
    <property type="entry name" value="Transposase_17_sf"/>
</dbReference>
<dbReference type="SUPFAM" id="SSF143422">
    <property type="entry name" value="Transposase IS200-like"/>
    <property type="match status" value="1"/>
</dbReference>
<dbReference type="KEGG" id="sli:Slin_4519"/>
<protein>
    <recommendedName>
        <fullName evidence="3">Transposase IS200-like domain-containing protein</fullName>
    </recommendedName>
</protein>
<evidence type="ECO:0000313" key="1">
    <source>
        <dbReference type="EMBL" id="ADB40499.1"/>
    </source>
</evidence>
<dbReference type="GO" id="GO:0004803">
    <property type="term" value="F:transposase activity"/>
    <property type="evidence" value="ECO:0007669"/>
    <property type="project" value="InterPro"/>
</dbReference>
<accession>D2QMT6</accession>
<dbReference type="AlphaFoldDB" id="D2QMT6"/>
<keyword evidence="2" id="KW-1185">Reference proteome</keyword>
<dbReference type="RefSeq" id="WP_012929003.1">
    <property type="nucleotide sequence ID" value="NC_013730.1"/>
</dbReference>
<reference evidence="1 2" key="1">
    <citation type="journal article" date="2010" name="Stand. Genomic Sci.">
        <title>Complete genome sequence of Spirosoma linguale type strain (1).</title>
        <authorList>
            <person name="Lail K."/>
            <person name="Sikorski J."/>
            <person name="Saunders E."/>
            <person name="Lapidus A."/>
            <person name="Glavina Del Rio T."/>
            <person name="Copeland A."/>
            <person name="Tice H."/>
            <person name="Cheng J.-F."/>
            <person name="Lucas S."/>
            <person name="Nolan M."/>
            <person name="Bruce D."/>
            <person name="Goodwin L."/>
            <person name="Pitluck S."/>
            <person name="Ivanova N."/>
            <person name="Mavromatis K."/>
            <person name="Ovchinnikova G."/>
            <person name="Pati A."/>
            <person name="Chen A."/>
            <person name="Palaniappan K."/>
            <person name="Land M."/>
            <person name="Hauser L."/>
            <person name="Chang Y.-J."/>
            <person name="Jeffries C.D."/>
            <person name="Chain P."/>
            <person name="Brettin T."/>
            <person name="Detter J.C."/>
            <person name="Schuetze A."/>
            <person name="Rohde M."/>
            <person name="Tindall B.J."/>
            <person name="Goeker M."/>
            <person name="Bristow J."/>
            <person name="Eisen J.A."/>
            <person name="Markowitz V."/>
            <person name="Hugenholtz P."/>
            <person name="Kyrpides N.C."/>
            <person name="Klenk H.-P."/>
            <person name="Chen F."/>
        </authorList>
    </citation>
    <scope>NUCLEOTIDE SEQUENCE [LARGE SCALE GENOMIC DNA]</scope>
    <source>
        <strain evidence="2">ATCC 33905 / DSM 74 / LMG 10896 / Claus 1</strain>
    </source>
</reference>
<evidence type="ECO:0008006" key="3">
    <source>
        <dbReference type="Google" id="ProtNLM"/>
    </source>
</evidence>
<dbReference type="InterPro" id="IPR052715">
    <property type="entry name" value="RAYT_transposase"/>
</dbReference>
<sequence>MDRFQNKFRTQSTRADWWDYGWAGAYFITICTAERQHFFGEIHEGKLQLSNIGILADVFWHEIRRHAQQVELGTFVVMPNHVHGILILNEPGNIANDTGNVGNVETRHALSLRYHNNNQNPPVNNDFRTRGRIQFRLLLDRINRRLANTPIG</sequence>
<dbReference type="HOGENOM" id="CLU_1721198_0_0_10"/>
<name>D2QMT6_SPILD</name>
<dbReference type="Proteomes" id="UP000002028">
    <property type="component" value="Chromosome"/>
</dbReference>
<dbReference type="Gene3D" id="3.30.70.1290">
    <property type="entry name" value="Transposase IS200-like"/>
    <property type="match status" value="1"/>
</dbReference>
<dbReference type="PANTHER" id="PTHR36966:SF1">
    <property type="entry name" value="REP-ASSOCIATED TYROSINE TRANSPOSASE"/>
    <property type="match status" value="1"/>
</dbReference>
<organism evidence="1 2">
    <name type="scientific">Spirosoma linguale (strain ATCC 33905 / DSM 74 / LMG 10896 / Claus 1)</name>
    <dbReference type="NCBI Taxonomy" id="504472"/>
    <lineage>
        <taxon>Bacteria</taxon>
        <taxon>Pseudomonadati</taxon>
        <taxon>Bacteroidota</taxon>
        <taxon>Cytophagia</taxon>
        <taxon>Cytophagales</taxon>
        <taxon>Cytophagaceae</taxon>
        <taxon>Spirosoma</taxon>
    </lineage>
</organism>
<dbReference type="STRING" id="504472.Slin_4519"/>
<dbReference type="GO" id="GO:0006313">
    <property type="term" value="P:DNA transposition"/>
    <property type="evidence" value="ECO:0007669"/>
    <property type="project" value="InterPro"/>
</dbReference>
<dbReference type="GO" id="GO:0043565">
    <property type="term" value="F:sequence-specific DNA binding"/>
    <property type="evidence" value="ECO:0007669"/>
    <property type="project" value="TreeGrafter"/>
</dbReference>
<proteinExistence type="predicted"/>
<dbReference type="eggNOG" id="COG1943">
    <property type="taxonomic scope" value="Bacteria"/>
</dbReference>